<feature type="transmembrane region" description="Helical" evidence="1">
    <location>
        <begin position="117"/>
        <end position="146"/>
    </location>
</feature>
<evidence type="ECO:0000256" key="1">
    <source>
        <dbReference type="SAM" id="Phobius"/>
    </source>
</evidence>
<sequence>MSMPLLKMGIKSNGRLLLLFMGIITIYAGVITAMYDPELGEGINAMAESMPELFAAFGMQNPGITLLDFIINYLYGFILIVIPFIYTMIMCYKLAAQYIDKGSMAYLLNTHYSRKKILVTQGFVLLLGILLLVVYASVLVIVFSALMYEGELEVSEFLVLNAGLLFLEFFLAALGFLTACMFNELKYSVGIGAGLGLIFVLIQMLSQVNDKVNFLKYFTPLSLFMPEEIVQYEPEALAGVGILFVLTFCLFTVSVAGFEKRDLPL</sequence>
<keyword evidence="1" id="KW-1133">Transmembrane helix</keyword>
<name>A0ABM8I6A6_9FIRM</name>
<evidence type="ECO:0000313" key="3">
    <source>
        <dbReference type="Proteomes" id="UP001305815"/>
    </source>
</evidence>
<dbReference type="RefSeq" id="WP_316266031.1">
    <property type="nucleotide sequence ID" value="NZ_AP027742.1"/>
</dbReference>
<dbReference type="Proteomes" id="UP001305815">
    <property type="component" value="Chromosome"/>
</dbReference>
<feature type="transmembrane region" description="Helical" evidence="1">
    <location>
        <begin position="236"/>
        <end position="258"/>
    </location>
</feature>
<keyword evidence="3" id="KW-1185">Reference proteome</keyword>
<feature type="transmembrane region" description="Helical" evidence="1">
    <location>
        <begin position="16"/>
        <end position="35"/>
    </location>
</feature>
<feature type="transmembrane region" description="Helical" evidence="1">
    <location>
        <begin position="73"/>
        <end position="96"/>
    </location>
</feature>
<dbReference type="PANTHER" id="PTHR37305">
    <property type="entry name" value="INTEGRAL MEMBRANE PROTEIN-RELATED"/>
    <property type="match status" value="1"/>
</dbReference>
<keyword evidence="1" id="KW-0472">Membrane</keyword>
<proteinExistence type="predicted"/>
<protein>
    <submittedName>
        <fullName evidence="2">ABC transporter permease</fullName>
    </submittedName>
</protein>
<feature type="transmembrane region" description="Helical" evidence="1">
    <location>
        <begin position="158"/>
        <end position="180"/>
    </location>
</feature>
<organism evidence="2 3">
    <name type="scientific">Claveliimonas bilis</name>
    <dbReference type="NCBI Taxonomy" id="3028070"/>
    <lineage>
        <taxon>Bacteria</taxon>
        <taxon>Bacillati</taxon>
        <taxon>Bacillota</taxon>
        <taxon>Clostridia</taxon>
        <taxon>Lachnospirales</taxon>
        <taxon>Lachnospiraceae</taxon>
        <taxon>Claveliimonas</taxon>
    </lineage>
</organism>
<reference evidence="3" key="1">
    <citation type="journal article" date="2023" name="Int. J. Syst. Evol. Microbiol.">
        <title>Claveliimonas bilis gen. nov., sp. nov., deoxycholic acid-producing bacteria isolated from human faeces, and reclassification of Sellimonas monacensis Zenner et al. 2021 as Claveliimonas monacensis comb. nov.</title>
        <authorList>
            <person name="Hisatomi A."/>
            <person name="Kastawa N.W.E.P.G."/>
            <person name="Song I."/>
            <person name="Ohkuma M."/>
            <person name="Fukiya S."/>
            <person name="Sakamoto M."/>
        </authorList>
    </citation>
    <scope>NUCLEOTIDE SEQUENCE [LARGE SCALE GENOMIC DNA]</scope>
    <source>
        <strain evidence="3">12BBH14</strain>
    </source>
</reference>
<accession>A0ABM8I6A6</accession>
<dbReference type="PANTHER" id="PTHR37305:SF2">
    <property type="entry name" value="BACITRACIN TRANSPORT PERMEASE PROTEIN BCRB"/>
    <property type="match status" value="1"/>
</dbReference>
<keyword evidence="1" id="KW-0812">Transmembrane</keyword>
<evidence type="ECO:0000313" key="2">
    <source>
        <dbReference type="EMBL" id="BDZ76039.1"/>
    </source>
</evidence>
<feature type="transmembrane region" description="Helical" evidence="1">
    <location>
        <begin position="187"/>
        <end position="206"/>
    </location>
</feature>
<gene>
    <name evidence="2" type="ORF">Lac1_02220</name>
</gene>
<dbReference type="EMBL" id="AP027742">
    <property type="protein sequence ID" value="BDZ76039.1"/>
    <property type="molecule type" value="Genomic_DNA"/>
</dbReference>